<protein>
    <submittedName>
        <fullName evidence="1">GNAT family N-acetyltransferase</fullName>
    </submittedName>
</protein>
<name>A0ACB5UIY6_9FIRM</name>
<keyword evidence="2" id="KW-1185">Reference proteome</keyword>
<proteinExistence type="predicted"/>
<dbReference type="EMBL" id="BTPU01000027">
    <property type="protein sequence ID" value="GMQ62508.1"/>
    <property type="molecule type" value="Genomic_DNA"/>
</dbReference>
<accession>A0ACB5UIY6</accession>
<reference evidence="1" key="1">
    <citation type="submission" date="2023-09" db="EMBL/GenBank/DDBJ databases">
        <title>Vallitalea sediminicola and Vallitalea maricola sp. nov., anaerobic bacteria isolated from marine sediment.</title>
        <authorList>
            <person name="Hirano S."/>
            <person name="Maeda A."/>
            <person name="Terahara T."/>
            <person name="Mori K."/>
            <person name="Hamada M."/>
            <person name="Matsumoto R."/>
            <person name="Kobayashi T."/>
        </authorList>
    </citation>
    <scope>NUCLEOTIDE SEQUENCE</scope>
    <source>
        <strain evidence="1">AN17-2</strain>
    </source>
</reference>
<evidence type="ECO:0000313" key="1">
    <source>
        <dbReference type="EMBL" id="GMQ62508.1"/>
    </source>
</evidence>
<dbReference type="Proteomes" id="UP001374599">
    <property type="component" value="Unassembled WGS sequence"/>
</dbReference>
<evidence type="ECO:0000313" key="2">
    <source>
        <dbReference type="Proteomes" id="UP001374599"/>
    </source>
</evidence>
<sequence length="182" mass="20285">MADMLVNLLHIEGYYDELERLEKEDIKIFRALAPDKYRIVEWVKEHSSINAAGECDVCFSNNPISCFIAAKGSEIIGYACYNATAPDFFGPTRVSEEYRGKGIGKALLLRSLNAMKDEGYIYAIIGGIGPAKFYEKCVNAVLIDSSKEYSVYEHFLAGIEKKENNSKGGCNPLLKAKAIFFN</sequence>
<organism evidence="1 2">
    <name type="scientific">Vallitalea maricola</name>
    <dbReference type="NCBI Taxonomy" id="3074433"/>
    <lineage>
        <taxon>Bacteria</taxon>
        <taxon>Bacillati</taxon>
        <taxon>Bacillota</taxon>
        <taxon>Clostridia</taxon>
        <taxon>Lachnospirales</taxon>
        <taxon>Vallitaleaceae</taxon>
        <taxon>Vallitalea</taxon>
    </lineage>
</organism>
<gene>
    <name evidence="1" type="ORF">AN2V17_17400</name>
</gene>
<comment type="caution">
    <text evidence="1">The sequence shown here is derived from an EMBL/GenBank/DDBJ whole genome shotgun (WGS) entry which is preliminary data.</text>
</comment>